<comment type="similarity">
    <text evidence="6">Belongs to the LRR-containing bacterial E3 ligase family.</text>
</comment>
<name>A0A6I1WQW9_9PSED</name>
<dbReference type="InterPro" id="IPR032675">
    <property type="entry name" value="LRR_dom_sf"/>
</dbReference>
<evidence type="ECO:0000256" key="2">
    <source>
        <dbReference type="ARBA" id="ARBA00012483"/>
    </source>
</evidence>
<keyword evidence="6" id="KW-0832">Ubl conjugation</keyword>
<dbReference type="GO" id="GO:0016567">
    <property type="term" value="P:protein ubiquitination"/>
    <property type="evidence" value="ECO:0007669"/>
    <property type="project" value="InterPro"/>
</dbReference>
<feature type="domain" description="NEL" evidence="8">
    <location>
        <begin position="2035"/>
        <end position="2315"/>
    </location>
</feature>
<keyword evidence="5" id="KW-0843">Virulence</keyword>
<dbReference type="InterPro" id="IPR046673">
    <property type="entry name" value="ToxA_N"/>
</dbReference>
<dbReference type="InterPro" id="IPR029487">
    <property type="entry name" value="NEL_dom"/>
</dbReference>
<dbReference type="InterPro" id="IPR050715">
    <property type="entry name" value="LRR-SigEffector_domain"/>
</dbReference>
<evidence type="ECO:0000259" key="8">
    <source>
        <dbReference type="PROSITE" id="PS52053"/>
    </source>
</evidence>
<dbReference type="PROSITE" id="PS51450">
    <property type="entry name" value="LRR"/>
    <property type="match status" value="1"/>
</dbReference>
<gene>
    <name evidence="9" type="ORF">GHO28_14635</name>
</gene>
<keyword evidence="3" id="KW-0433">Leucine-rich repeat</keyword>
<dbReference type="SMART" id="SM00369">
    <property type="entry name" value="LRR_TYP"/>
    <property type="match status" value="8"/>
</dbReference>
<feature type="active site" description="Glycyl thioester intermediate" evidence="6">
    <location>
        <position position="2120"/>
    </location>
</feature>
<organism evidence="9 10">
    <name type="scientific">Pseudomonas helleri</name>
    <dbReference type="NCBI Taxonomy" id="1608996"/>
    <lineage>
        <taxon>Bacteria</taxon>
        <taxon>Pseudomonadati</taxon>
        <taxon>Pseudomonadota</taxon>
        <taxon>Gammaproteobacteria</taxon>
        <taxon>Pseudomonadales</taxon>
        <taxon>Pseudomonadaceae</taxon>
        <taxon>Pseudomonas</taxon>
    </lineage>
</organism>
<dbReference type="SUPFAM" id="SSF52058">
    <property type="entry name" value="L domain-like"/>
    <property type="match status" value="2"/>
</dbReference>
<sequence>MTGTPVVQVAGPNGAFIKDKMPSWIKHSHPSHIQRLRAGLFAGHVNEDQLPEWFTHAAPWLRDALLVSQARSRKAHAMLAIKLQGFKGIAEFAEPLLVEAMKGLDSSAIDVNKNSLYYLRRDKPVNEQSLLQAALLNFSGKEDFSVVVGGASSVIAPAGALVTEKAGLTAQGSSGFSGAEGADLIWREHTRPDSIEGNRYRFKEQHAVAPQAFSQLCRQLDLGKQYQEHLNGVFDDPATRAGLRHQMIIALKEQMAVRLHTGLMVGDVKAAGYQMVRGLLDGAPNPRMGPLVFSGLELLGFNIGHVVIIESARSYPIRGWVEEHTGITLPAVRFDEPGPDPVMVYIPGAPVSPLKEYSSLGEFTQDLVANLGSANYQQFFASLVPQGKQKDFLTRLNHQLIEKHPTPGTLEEPVYFAASSVNLRVSQQTLQPISGDIFNTLYFRQIERIKEDALAIAIPTAVVDWEQTVETLEYWASVGMNVLNVAAFFVPGLGEAMMVVMALQLAKEVYDGFESWSVGDMEGAWSHLESVAMNVAFIGVMGAAGYAFSKIPAGTIPRILKEVRQALLPTGEIRLCKPEVHAFQVPDQVLDNIEPNVLGQYHVNGKTYVRVGEHVYEQTFDPSVNKWKLKYPDAQNVFEPTLEHNNAGAWRHAHEQPLEWNRATLLRRLGHETRLFDDATLGQMGDISGVSDAALRQVHMEGLPTPSVLLDTFELFRVDRELDALIEQIASSKGFTHYQDEVLRVLVETPGWPRGQELEVFDGDQMWGPSTRYGKVLVERDPRPIIRITRADIAQGTLAERILSLLSDEQAAQLLGRTEGSVSQARRFNQKLADGLSQHRQRLLKRLLSAVKSASSSTEVEVLRNRFPSLSERAVKEVLENASNSELADMRNGSFPKRIDDRARVYVQQGRMNRAMAGLCKQSLFSLDSERLALRGLEHLPGWSNDIQLQIRANSSNGRLLDSIGLDQDPIRKTLIKSGDHFFVGQAAGVPLSADLNLYEAILQVLPEPTREAMGYLDISQADDLRGALAQHALSNRSEVAQILRQRIPGAEPALGRINNQIGYALSGTGEGLGVRDLQVVRLRDVYPRMSDEQALAYIEVRLSQGIADQQIFDQLEQQLNELQGLRSVLQAWSAERSGRSGIVSRVIECWRTGLPYNHDANIALDLGSVSQLPAWEADFSHVRALSMDASLLVSEPGAGFLQRFPNARRLELFVGKEQIGPIAQALPALDGITELSLMLNVGADSSAPLIDALSRLSQLEQLSLSGDISALDVTQLSGLRGLSLFGNVSQWPTGLFGLEHLELLDLRNTSIVTLPDTFFESSLHPFSTLRLNWSGMSLDTIVRAYDFLSSIPAYAAEVSDLASSYVSEGLRTIAIGTRVPALTESVIQRALFKLPAGVLIRRVGEVSEEYRTLIARLNHWKSQVSSGVYTHFRQTVCDRITGCWRSGLAGRLGLEGDDLGVAWKLPEEGGMLDLEGDAYGDLPKLEAHSFTHVTRLRIPALNVPVDELNTFLGAFKNAQAVDLSRSQLLDFPSALADLPQLSNLDLGFNELRVTPQMQESLNSMVGLKHLDLSGNWVDELDVSSLEELQELNLNSTSIKHWPAGIERCRSLRFLNLSFSALTEIPPEVVNHPTVLSKTLLQGCRLTPKSCDDLLGYALKHKRNRVGGISLDSLAEGVTDGEPEPFPLQVADNPDLLLPEPFTTAPDDSPLTRLQRLTPDLTPAQAQARLEQIKTGEVAIEVRLAAWEQELDSLTSRLNDWIASRNYRIEGGSRWVNSADRKTAAGRILQAWRYRVARSAVEQQALDFSGLCIGDMPQLPGALNDITALNVSGTGLTEAGAQTIIRSFSQLRTLQLNNAGLTRLPESIKALQHLNSLEAAGNHLISVDLEPLSGLESLDLSRNMLTEVDVQGMDNLQTLILSGNRLSEWPEGVLDLAQLRVLKLDNNQIEAIPFRALQGHHDLLMAGTDLSNNYLPNSELRSLYDYRDFTGNDLGYSLEDLQVDSSEAGSDEDSDGQSDVETDEEITDELPGVQALGDEKEPWFQDVPADSAKHEMWDVLRAAPGSQYFFRLLELLQGSKDFALVRAELNQRVWEVLEAAYKDETLRDELFSLARSRGTCSDGRMLVFNDIELKVYEFNEFGTGAASKSGQELFTFYKRMFRLGKVESIAQATANASGTIEVVEVRLAYRTALANRLDLPKQAADMLYRASAPEVTPAAIEEAYEKVILAEKSSEFLEHLTTQDHWLTYLKAQYPQEFEALQAYSDELINALDQQYDSPASEGYEIAADIARIEVSVREHDLLLRLCGLQRALLE</sequence>
<evidence type="ECO:0000256" key="7">
    <source>
        <dbReference type="SAM" id="MobiDB-lite"/>
    </source>
</evidence>
<dbReference type="EMBL" id="WIVV01000065">
    <property type="protein sequence ID" value="MQU43729.1"/>
    <property type="molecule type" value="Genomic_DNA"/>
</dbReference>
<proteinExistence type="inferred from homology"/>
<dbReference type="PROSITE" id="PS52053">
    <property type="entry name" value="NEL"/>
    <property type="match status" value="1"/>
</dbReference>
<feature type="compositionally biased region" description="Acidic residues" evidence="7">
    <location>
        <begin position="2009"/>
        <end position="2026"/>
    </location>
</feature>
<evidence type="ECO:0000256" key="4">
    <source>
        <dbReference type="ARBA" id="ARBA00022737"/>
    </source>
</evidence>
<dbReference type="PANTHER" id="PTHR45752:SF196">
    <property type="entry name" value="GH17740P"/>
    <property type="match status" value="1"/>
</dbReference>
<evidence type="ECO:0000256" key="5">
    <source>
        <dbReference type="ARBA" id="ARBA00023026"/>
    </source>
</evidence>
<dbReference type="RefSeq" id="WP_153332589.1">
    <property type="nucleotide sequence ID" value="NZ_CP181271.1"/>
</dbReference>
<protein>
    <recommendedName>
        <fullName evidence="2">RING-type E3 ubiquitin transferase</fullName>
        <ecNumber evidence="2">2.3.2.27</ecNumber>
    </recommendedName>
</protein>
<keyword evidence="6" id="KW-0964">Secreted</keyword>
<dbReference type="EC" id="2.3.2.27" evidence="2"/>
<reference evidence="9 10" key="1">
    <citation type="submission" date="2019-10" db="EMBL/GenBank/DDBJ databases">
        <title>Evaluation of single-gene subtyping targets for Pseudomonas.</title>
        <authorList>
            <person name="Reichler S.J."/>
            <person name="Orsi R.H."/>
            <person name="Wiedmann M."/>
            <person name="Martin N.H."/>
            <person name="Murphy S.I."/>
        </authorList>
    </citation>
    <scope>NUCLEOTIDE SEQUENCE [LARGE SCALE GENOMIC DNA]</scope>
    <source>
        <strain evidence="9 10">FSL R10-1876</strain>
    </source>
</reference>
<evidence type="ECO:0000313" key="9">
    <source>
        <dbReference type="EMBL" id="MQU43729.1"/>
    </source>
</evidence>
<evidence type="ECO:0000256" key="3">
    <source>
        <dbReference type="ARBA" id="ARBA00022614"/>
    </source>
</evidence>
<dbReference type="Pfam" id="PF20178">
    <property type="entry name" value="ToxA_N"/>
    <property type="match status" value="1"/>
</dbReference>
<comment type="PTM">
    <text evidence="6">Ubiquitinated in the presence of host E1 ubiquitin-activating enzyme, E2 ubiquitin-conjugating enzyme and ubiquitin.</text>
</comment>
<keyword evidence="4" id="KW-0677">Repeat</keyword>
<dbReference type="GO" id="GO:0061630">
    <property type="term" value="F:ubiquitin protein ligase activity"/>
    <property type="evidence" value="ECO:0007669"/>
    <property type="project" value="UniProtKB-EC"/>
</dbReference>
<evidence type="ECO:0000256" key="1">
    <source>
        <dbReference type="ARBA" id="ARBA00000900"/>
    </source>
</evidence>
<dbReference type="Gene3D" id="1.20.58.360">
    <property type="entry name" value="Shigella T3SS effector IpaH defines"/>
    <property type="match status" value="1"/>
</dbReference>
<dbReference type="Pfam" id="PF14496">
    <property type="entry name" value="NEL"/>
    <property type="match status" value="1"/>
</dbReference>
<dbReference type="PANTHER" id="PTHR45752">
    <property type="entry name" value="LEUCINE-RICH REPEAT-CONTAINING"/>
    <property type="match status" value="1"/>
</dbReference>
<accession>A0A6I1WQW9</accession>
<keyword evidence="6" id="KW-0808">Transferase</keyword>
<dbReference type="GO" id="GO:0005576">
    <property type="term" value="C:extracellular region"/>
    <property type="evidence" value="ECO:0007669"/>
    <property type="project" value="UniProtKB-UniRule"/>
</dbReference>
<dbReference type="InterPro" id="IPR001611">
    <property type="entry name" value="Leu-rich_rpt"/>
</dbReference>
<evidence type="ECO:0000256" key="6">
    <source>
        <dbReference type="PROSITE-ProRule" id="PRU01398"/>
    </source>
</evidence>
<dbReference type="InterPro" id="IPR003591">
    <property type="entry name" value="Leu-rich_rpt_typical-subtyp"/>
</dbReference>
<comment type="catalytic activity">
    <reaction evidence="1">
        <text>S-ubiquitinyl-[E2 ubiquitin-conjugating enzyme]-L-cysteine + [acceptor protein]-L-lysine = [E2 ubiquitin-conjugating enzyme]-L-cysteine + N(6)-ubiquitinyl-[acceptor protein]-L-lysine.</text>
        <dbReference type="EC" id="2.3.2.27"/>
    </reaction>
</comment>
<keyword evidence="6" id="KW-1035">Host cytoplasm</keyword>
<feature type="region of interest" description="Disordered" evidence="7">
    <location>
        <begin position="2004"/>
        <end position="2026"/>
    </location>
</feature>
<comment type="caution">
    <text evidence="9">The sequence shown here is derived from an EMBL/GenBank/DDBJ whole genome shotgun (WGS) entry which is preliminary data.</text>
</comment>
<keyword evidence="6" id="KW-0833">Ubl conjugation pathway</keyword>
<evidence type="ECO:0000313" key="10">
    <source>
        <dbReference type="Proteomes" id="UP000466863"/>
    </source>
</evidence>
<dbReference type="Gene3D" id="3.80.10.10">
    <property type="entry name" value="Ribonuclease Inhibitor"/>
    <property type="match status" value="3"/>
</dbReference>
<dbReference type="Proteomes" id="UP000466863">
    <property type="component" value="Unassembled WGS sequence"/>
</dbReference>